<comment type="caution">
    <text evidence="1">The sequence shown here is derived from an EMBL/GenBank/DDBJ whole genome shotgun (WGS) entry which is preliminary data.</text>
</comment>
<sequence length="80" mass="8874">MIISSSLRPSTSDRSGPSDFPQWLRSNVVSHASTSSCSNSAEESEKGSKEKDCIFCMIIRRESPAYKGLEIWRKSSIAEC</sequence>
<dbReference type="EMBL" id="CM056811">
    <property type="protein sequence ID" value="KAJ8635184.1"/>
    <property type="molecule type" value="Genomic_DNA"/>
</dbReference>
<keyword evidence="2" id="KW-1185">Reference proteome</keyword>
<evidence type="ECO:0000313" key="1">
    <source>
        <dbReference type="EMBL" id="KAJ8635184.1"/>
    </source>
</evidence>
<dbReference type="Proteomes" id="UP001234297">
    <property type="component" value="Chromosome 3"/>
</dbReference>
<name>A0ACC2LP19_PERAE</name>
<protein>
    <submittedName>
        <fullName evidence="1">Uncharacterized protein</fullName>
    </submittedName>
</protein>
<gene>
    <name evidence="1" type="ORF">MRB53_009451</name>
</gene>
<reference evidence="1 2" key="1">
    <citation type="journal article" date="2022" name="Hortic Res">
        <title>A haplotype resolved chromosomal level avocado genome allows analysis of novel avocado genes.</title>
        <authorList>
            <person name="Nath O."/>
            <person name="Fletcher S.J."/>
            <person name="Hayward A."/>
            <person name="Shaw L.M."/>
            <person name="Masouleh A.K."/>
            <person name="Furtado A."/>
            <person name="Henry R.J."/>
            <person name="Mitter N."/>
        </authorList>
    </citation>
    <scope>NUCLEOTIDE SEQUENCE [LARGE SCALE GENOMIC DNA]</scope>
    <source>
        <strain evidence="2">cv. Hass</strain>
    </source>
</reference>
<proteinExistence type="predicted"/>
<organism evidence="1 2">
    <name type="scientific">Persea americana</name>
    <name type="common">Avocado</name>
    <dbReference type="NCBI Taxonomy" id="3435"/>
    <lineage>
        <taxon>Eukaryota</taxon>
        <taxon>Viridiplantae</taxon>
        <taxon>Streptophyta</taxon>
        <taxon>Embryophyta</taxon>
        <taxon>Tracheophyta</taxon>
        <taxon>Spermatophyta</taxon>
        <taxon>Magnoliopsida</taxon>
        <taxon>Magnoliidae</taxon>
        <taxon>Laurales</taxon>
        <taxon>Lauraceae</taxon>
        <taxon>Persea</taxon>
    </lineage>
</organism>
<evidence type="ECO:0000313" key="2">
    <source>
        <dbReference type="Proteomes" id="UP001234297"/>
    </source>
</evidence>
<accession>A0ACC2LP19</accession>